<dbReference type="GO" id="GO:0046872">
    <property type="term" value="F:metal ion binding"/>
    <property type="evidence" value="ECO:0007669"/>
    <property type="project" value="UniProtKB-KW"/>
</dbReference>
<dbReference type="GO" id="GO:0005737">
    <property type="term" value="C:cytoplasm"/>
    <property type="evidence" value="ECO:0007669"/>
    <property type="project" value="UniProtKB-ARBA"/>
</dbReference>
<dbReference type="AlphaFoldDB" id="A0A5N5SK29"/>
<dbReference type="InterPro" id="IPR036005">
    <property type="entry name" value="Creatinase/aminopeptidase-like"/>
</dbReference>
<sequence length="266" mass="30279">FLRIHPYKGVKMFLEHICAQDEIQKVFLSDAHAYSTGVSYYLYSAVPESKRVLEVSPVMLRKARKEEREAMSMREAQTKDSVALVEFFAFLEKQIKNGAQYDEISALTKLRKYRSEQEHYRGESFEAISAFGSNGAIVHYTPTQKTAKKITNKSLYLLDSGGQYLDGTTDVTRTLHFGTPTQFQIEAYTRVLQGVIDLATLIFPWGMRDIFVDIIARRPLYDSGLDYGHGTGHGIGLYLNVHEGPTLLSMHEGDSSQIERRTVFFR</sequence>
<evidence type="ECO:0000256" key="6">
    <source>
        <dbReference type="RuleBase" id="RU000590"/>
    </source>
</evidence>
<dbReference type="Proteomes" id="UP000326759">
    <property type="component" value="Unassembled WGS sequence"/>
</dbReference>
<accession>A0A5N5SK29</accession>
<evidence type="ECO:0000313" key="8">
    <source>
        <dbReference type="EMBL" id="KAB7494403.1"/>
    </source>
</evidence>
<feature type="domain" description="Peptidase M24" evidence="7">
    <location>
        <begin position="73"/>
        <end position="262"/>
    </location>
</feature>
<dbReference type="InterPro" id="IPR000994">
    <property type="entry name" value="Pept_M24"/>
</dbReference>
<dbReference type="SUPFAM" id="SSF55920">
    <property type="entry name" value="Creatinase/aminopeptidase"/>
    <property type="match status" value="1"/>
</dbReference>
<dbReference type="GO" id="GO:0004177">
    <property type="term" value="F:aminopeptidase activity"/>
    <property type="evidence" value="ECO:0007669"/>
    <property type="project" value="UniProtKB-KW"/>
</dbReference>
<dbReference type="Pfam" id="PF00557">
    <property type="entry name" value="Peptidase_M24"/>
    <property type="match status" value="1"/>
</dbReference>
<dbReference type="FunFam" id="3.90.230.10:FF:000007">
    <property type="entry name" value="Xaa-Pro aminopeptidase P"/>
    <property type="match status" value="1"/>
</dbReference>
<comment type="caution">
    <text evidence="8">The sequence shown here is derived from an EMBL/GenBank/DDBJ whole genome shotgun (WGS) entry which is preliminary data.</text>
</comment>
<comment type="similarity">
    <text evidence="2 6">Belongs to the peptidase M24B family.</text>
</comment>
<evidence type="ECO:0000259" key="7">
    <source>
        <dbReference type="Pfam" id="PF00557"/>
    </source>
</evidence>
<dbReference type="PANTHER" id="PTHR43763">
    <property type="entry name" value="XAA-PRO AMINOPEPTIDASE 1"/>
    <property type="match status" value="1"/>
</dbReference>
<reference evidence="8 9" key="1">
    <citation type="journal article" date="2019" name="PLoS Biol.">
        <title>Sex chromosomes control vertical transmission of feminizing Wolbachia symbionts in an isopod.</title>
        <authorList>
            <person name="Becking T."/>
            <person name="Chebbi M.A."/>
            <person name="Giraud I."/>
            <person name="Moumen B."/>
            <person name="Laverre T."/>
            <person name="Caubet Y."/>
            <person name="Peccoud J."/>
            <person name="Gilbert C."/>
            <person name="Cordaux R."/>
        </authorList>
    </citation>
    <scope>NUCLEOTIDE SEQUENCE [LARGE SCALE GENOMIC DNA]</scope>
    <source>
        <strain evidence="8">ANa2</strain>
        <tissue evidence="8">Whole body excluding digestive tract and cuticle</tissue>
    </source>
</reference>
<dbReference type="OrthoDB" id="9995434at2759"/>
<organism evidence="8 9">
    <name type="scientific">Armadillidium nasatum</name>
    <dbReference type="NCBI Taxonomy" id="96803"/>
    <lineage>
        <taxon>Eukaryota</taxon>
        <taxon>Metazoa</taxon>
        <taxon>Ecdysozoa</taxon>
        <taxon>Arthropoda</taxon>
        <taxon>Crustacea</taxon>
        <taxon>Multicrustacea</taxon>
        <taxon>Malacostraca</taxon>
        <taxon>Eumalacostraca</taxon>
        <taxon>Peracarida</taxon>
        <taxon>Isopoda</taxon>
        <taxon>Oniscidea</taxon>
        <taxon>Crinocheta</taxon>
        <taxon>Armadillidiidae</taxon>
        <taxon>Armadillidium</taxon>
    </lineage>
</organism>
<evidence type="ECO:0000256" key="5">
    <source>
        <dbReference type="ARBA" id="ARBA00023211"/>
    </source>
</evidence>
<dbReference type="PROSITE" id="PS00491">
    <property type="entry name" value="PROLINE_PEPTIDASE"/>
    <property type="match status" value="1"/>
</dbReference>
<evidence type="ECO:0000313" key="9">
    <source>
        <dbReference type="Proteomes" id="UP000326759"/>
    </source>
</evidence>
<evidence type="ECO:0000256" key="1">
    <source>
        <dbReference type="ARBA" id="ARBA00001936"/>
    </source>
</evidence>
<keyword evidence="4" id="KW-0378">Hydrolase</keyword>
<gene>
    <name evidence="8" type="primary">XPNPEP1</name>
    <name evidence="8" type="ORF">Anas_01703</name>
</gene>
<dbReference type="PANTHER" id="PTHR43763:SF6">
    <property type="entry name" value="XAA-PRO AMINOPEPTIDASE 1"/>
    <property type="match status" value="1"/>
</dbReference>
<keyword evidence="8" id="KW-0645">Protease</keyword>
<feature type="non-terminal residue" evidence="8">
    <location>
        <position position="1"/>
    </location>
</feature>
<dbReference type="InterPro" id="IPR001131">
    <property type="entry name" value="Peptidase_M24B_aminopep-P_CS"/>
</dbReference>
<evidence type="ECO:0000256" key="2">
    <source>
        <dbReference type="ARBA" id="ARBA00008766"/>
    </source>
</evidence>
<keyword evidence="8" id="KW-0031">Aminopeptidase</keyword>
<name>A0A5N5SK29_9CRUS</name>
<proteinExistence type="inferred from homology"/>
<protein>
    <submittedName>
        <fullName evidence="8">Xaa-Pro aminopeptidase 1</fullName>
    </submittedName>
</protein>
<dbReference type="EMBL" id="SEYY01024086">
    <property type="protein sequence ID" value="KAB7494403.1"/>
    <property type="molecule type" value="Genomic_DNA"/>
</dbReference>
<keyword evidence="5" id="KW-0464">Manganese</keyword>
<keyword evidence="3 6" id="KW-0479">Metal-binding</keyword>
<keyword evidence="9" id="KW-1185">Reference proteome</keyword>
<dbReference type="InterPro" id="IPR050422">
    <property type="entry name" value="X-Pro_aminopeptidase_P"/>
</dbReference>
<dbReference type="Gene3D" id="3.90.230.10">
    <property type="entry name" value="Creatinase/methionine aminopeptidase superfamily"/>
    <property type="match status" value="1"/>
</dbReference>
<evidence type="ECO:0000256" key="3">
    <source>
        <dbReference type="ARBA" id="ARBA00022723"/>
    </source>
</evidence>
<comment type="cofactor">
    <cofactor evidence="1">
        <name>Mn(2+)</name>
        <dbReference type="ChEBI" id="CHEBI:29035"/>
    </cofactor>
</comment>
<evidence type="ECO:0000256" key="4">
    <source>
        <dbReference type="ARBA" id="ARBA00022801"/>
    </source>
</evidence>